<keyword evidence="2" id="KW-1185">Reference proteome</keyword>
<sequence length="230" mass="26297">MYEIGSKINVYVDVPFDFEDDSESEREGVAEELEEEWEEEPGNGGEEEPHDGGAEETNGDGEVDSDVSDPDYSGSGSETDKTSGLDDSSDDDMDEDGYQPRNDEVGNQPRNDEGRNEPRQKGLINSFDRLLPNVEHRYCMRHLYDNFQKTYKGKEYKDLMWGAALAYTNQVSFEKMAHIRSLSEEAHQWLVDQEPEHWASATGWSTIAVRVWTENNCTSWHTRVLQLKSK</sequence>
<accession>A0ACB7YNV1</accession>
<evidence type="ECO:0000313" key="2">
    <source>
        <dbReference type="Proteomes" id="UP000828048"/>
    </source>
</evidence>
<proteinExistence type="predicted"/>
<protein>
    <submittedName>
        <fullName evidence="1">Uncharacterized protein</fullName>
    </submittedName>
</protein>
<organism evidence="1 2">
    <name type="scientific">Vaccinium darrowii</name>
    <dbReference type="NCBI Taxonomy" id="229202"/>
    <lineage>
        <taxon>Eukaryota</taxon>
        <taxon>Viridiplantae</taxon>
        <taxon>Streptophyta</taxon>
        <taxon>Embryophyta</taxon>
        <taxon>Tracheophyta</taxon>
        <taxon>Spermatophyta</taxon>
        <taxon>Magnoliopsida</taxon>
        <taxon>eudicotyledons</taxon>
        <taxon>Gunneridae</taxon>
        <taxon>Pentapetalae</taxon>
        <taxon>asterids</taxon>
        <taxon>Ericales</taxon>
        <taxon>Ericaceae</taxon>
        <taxon>Vaccinioideae</taxon>
        <taxon>Vaccinieae</taxon>
        <taxon>Vaccinium</taxon>
    </lineage>
</organism>
<reference evidence="1 2" key="1">
    <citation type="journal article" date="2021" name="Hortic Res">
        <title>High-quality reference genome and annotation aids understanding of berry development for evergreen blueberry (Vaccinium darrowii).</title>
        <authorList>
            <person name="Yu J."/>
            <person name="Hulse-Kemp A.M."/>
            <person name="Babiker E."/>
            <person name="Staton M."/>
        </authorList>
    </citation>
    <scope>NUCLEOTIDE SEQUENCE [LARGE SCALE GENOMIC DNA]</scope>
    <source>
        <strain evidence="2">cv. NJ 8807/NJ 8810</strain>
        <tissue evidence="1">Young leaf</tissue>
    </source>
</reference>
<dbReference type="Proteomes" id="UP000828048">
    <property type="component" value="Chromosome 11"/>
</dbReference>
<comment type="caution">
    <text evidence="1">The sequence shown here is derived from an EMBL/GenBank/DDBJ whole genome shotgun (WGS) entry which is preliminary data.</text>
</comment>
<gene>
    <name evidence="1" type="ORF">Vadar_022558</name>
</gene>
<evidence type="ECO:0000313" key="1">
    <source>
        <dbReference type="EMBL" id="KAH7855220.1"/>
    </source>
</evidence>
<name>A0ACB7YNV1_9ERIC</name>
<dbReference type="EMBL" id="CM037161">
    <property type="protein sequence ID" value="KAH7855220.1"/>
    <property type="molecule type" value="Genomic_DNA"/>
</dbReference>